<reference evidence="3 4" key="1">
    <citation type="journal article" date="2012" name="Science">
        <title>The Paleozoic origin of enzymatic lignin decomposition reconstructed from 31 fungal genomes.</title>
        <authorList>
            <person name="Floudas D."/>
            <person name="Binder M."/>
            <person name="Riley R."/>
            <person name="Barry K."/>
            <person name="Blanchette R.A."/>
            <person name="Henrissat B."/>
            <person name="Martinez A.T."/>
            <person name="Otillar R."/>
            <person name="Spatafora J.W."/>
            <person name="Yadav J.S."/>
            <person name="Aerts A."/>
            <person name="Benoit I."/>
            <person name="Boyd A."/>
            <person name="Carlson A."/>
            <person name="Copeland A."/>
            <person name="Coutinho P.M."/>
            <person name="de Vries R.P."/>
            <person name="Ferreira P."/>
            <person name="Findley K."/>
            <person name="Foster B."/>
            <person name="Gaskell J."/>
            <person name="Glotzer D."/>
            <person name="Gorecki P."/>
            <person name="Heitman J."/>
            <person name="Hesse C."/>
            <person name="Hori C."/>
            <person name="Igarashi K."/>
            <person name="Jurgens J.A."/>
            <person name="Kallen N."/>
            <person name="Kersten P."/>
            <person name="Kohler A."/>
            <person name="Kuees U."/>
            <person name="Kumar T.K.A."/>
            <person name="Kuo A."/>
            <person name="LaButti K."/>
            <person name="Larrondo L.F."/>
            <person name="Lindquist E."/>
            <person name="Ling A."/>
            <person name="Lombard V."/>
            <person name="Lucas S."/>
            <person name="Lundell T."/>
            <person name="Martin R."/>
            <person name="McLaughlin D.J."/>
            <person name="Morgenstern I."/>
            <person name="Morin E."/>
            <person name="Murat C."/>
            <person name="Nagy L.G."/>
            <person name="Nolan M."/>
            <person name="Ohm R.A."/>
            <person name="Patyshakuliyeva A."/>
            <person name="Rokas A."/>
            <person name="Ruiz-Duenas F.J."/>
            <person name="Sabat G."/>
            <person name="Salamov A."/>
            <person name="Samejima M."/>
            <person name="Schmutz J."/>
            <person name="Slot J.C."/>
            <person name="St John F."/>
            <person name="Stenlid J."/>
            <person name="Sun H."/>
            <person name="Sun S."/>
            <person name="Syed K."/>
            <person name="Tsang A."/>
            <person name="Wiebenga A."/>
            <person name="Young D."/>
            <person name="Pisabarro A."/>
            <person name="Eastwood D.C."/>
            <person name="Martin F."/>
            <person name="Cullen D."/>
            <person name="Grigoriev I.V."/>
            <person name="Hibbett D.S."/>
        </authorList>
    </citation>
    <scope>NUCLEOTIDE SEQUENCE [LARGE SCALE GENOMIC DNA]</scope>
    <source>
        <strain evidence="3 4">DJM-731 SS1</strain>
    </source>
</reference>
<keyword evidence="4" id="KW-1185">Reference proteome</keyword>
<feature type="domain" description="Stealth protein CR3 conserved region 3" evidence="2">
    <location>
        <begin position="345"/>
        <end position="392"/>
    </location>
</feature>
<dbReference type="PANTHER" id="PTHR24045">
    <property type="match status" value="1"/>
</dbReference>
<accession>M5G0A9</accession>
<gene>
    <name evidence="3" type="ORF">DACRYDRAFT_112171</name>
</gene>
<dbReference type="GO" id="GO:0003976">
    <property type="term" value="F:UDP-N-acetylglucosamine-lysosomal-enzyme N-acetylglucosaminephosphotransferase activity"/>
    <property type="evidence" value="ECO:0007669"/>
    <property type="project" value="TreeGrafter"/>
</dbReference>
<evidence type="ECO:0000313" key="3">
    <source>
        <dbReference type="EMBL" id="EJT97222.1"/>
    </source>
</evidence>
<dbReference type="GeneID" id="63684421"/>
<dbReference type="OMA" id="ALLWSYI"/>
<evidence type="ECO:0000256" key="1">
    <source>
        <dbReference type="ARBA" id="ARBA00022679"/>
    </source>
</evidence>
<dbReference type="GO" id="GO:0046835">
    <property type="term" value="P:carbohydrate phosphorylation"/>
    <property type="evidence" value="ECO:0007669"/>
    <property type="project" value="TreeGrafter"/>
</dbReference>
<evidence type="ECO:0000259" key="2">
    <source>
        <dbReference type="Pfam" id="PF17102"/>
    </source>
</evidence>
<keyword evidence="1" id="KW-0808">Transferase</keyword>
<dbReference type="EMBL" id="JH795878">
    <property type="protein sequence ID" value="EJT97222.1"/>
    <property type="molecule type" value="Genomic_DNA"/>
</dbReference>
<dbReference type="Pfam" id="PF17102">
    <property type="entry name" value="Stealth_CR3"/>
    <property type="match status" value="1"/>
</dbReference>
<dbReference type="STRING" id="1858805.M5G0A9"/>
<dbReference type="PANTHER" id="PTHR24045:SF0">
    <property type="entry name" value="N-ACETYLGLUCOSAMINE-1-PHOSPHOTRANSFERASE SUBUNITS ALPHA_BETA"/>
    <property type="match status" value="1"/>
</dbReference>
<dbReference type="Proteomes" id="UP000030653">
    <property type="component" value="Unassembled WGS sequence"/>
</dbReference>
<evidence type="ECO:0000313" key="4">
    <source>
        <dbReference type="Proteomes" id="UP000030653"/>
    </source>
</evidence>
<dbReference type="InterPro" id="IPR031357">
    <property type="entry name" value="Stealth_CR3"/>
</dbReference>
<dbReference type="InterPro" id="IPR047141">
    <property type="entry name" value="Stealth"/>
</dbReference>
<name>M5G0A9_DACPD</name>
<dbReference type="HOGENOM" id="CLU_005484_2_1_1"/>
<protein>
    <recommendedName>
        <fullName evidence="2">Stealth protein CR3 conserved region 3 domain-containing protein</fullName>
    </recommendedName>
</protein>
<organism evidence="3 4">
    <name type="scientific">Dacryopinax primogenitus (strain DJM 731)</name>
    <name type="common">Brown rot fungus</name>
    <dbReference type="NCBI Taxonomy" id="1858805"/>
    <lineage>
        <taxon>Eukaryota</taxon>
        <taxon>Fungi</taxon>
        <taxon>Dikarya</taxon>
        <taxon>Basidiomycota</taxon>
        <taxon>Agaricomycotina</taxon>
        <taxon>Dacrymycetes</taxon>
        <taxon>Dacrymycetales</taxon>
        <taxon>Dacrymycetaceae</taxon>
        <taxon>Dacryopinax</taxon>
    </lineage>
</organism>
<sequence>MHPLLRRPLLHIFLPLSALLFLLTTSYHLRTDRLSGFISHPAQTDQGQPVCPDPRNDHQLIWPPGPNRDSQRYLLIATFSIAPTPHLRPVPVLPTPCLDPWFAHGLPCHLPLPPLTADLIWTWVNGTDPLQLEASLAASLASGVTPAKGKTSASSKQYRENGELRYSLRSAVANLGTWINKAYLLVGDYNLTSCAQPTMRDENGTTHILPVEPSRLAQLPQWLKPADGATWADGKLRLEAVAHWQTGVRTQVFNSFAIEGGLAQLPGLEEYFIYLNDDYFLLRPLPRSAFFTPSYGLVFRFQPDLLVRGSSTPHSSSTGEWAALEYSNYLLNARFGPRDRPYVVHVAKAMSRPLVEELELAWETEFRETREHVFRSNRDAYLGFLFPHYTIERHREALLWSFVVARLGGRGDEWGEEQMEAAWRRLGGGEAEEYYADLDVWRLPRSTLEPARVRTVVGEDLRGTVYKFSSHDGYPYTAPMYVSKSFPSFPLPNSPPALTKACTFEFELCLGTEGESSTHASAVFKRIAFEIPRCGDCLITALVGQSGELGLSAFLPPPDAQEELSPEVVPVLPLSSSWEEPSFALSSVLPPHTSLRAFVISLLSRYTYTLASTPVKFASLRTPLSTRQVLAQIDKENDLEMVCLNDDITTREAEVRTLAGEWMERRWARKAGWEEGGWW</sequence>
<dbReference type="OrthoDB" id="263283at2759"/>
<dbReference type="AlphaFoldDB" id="M5G0A9"/>
<dbReference type="GO" id="GO:0005794">
    <property type="term" value="C:Golgi apparatus"/>
    <property type="evidence" value="ECO:0007669"/>
    <property type="project" value="TreeGrafter"/>
</dbReference>
<proteinExistence type="predicted"/>
<dbReference type="RefSeq" id="XP_040624120.1">
    <property type="nucleotide sequence ID" value="XM_040769359.1"/>
</dbReference>